<dbReference type="RefSeq" id="WP_195182096.1">
    <property type="nucleotide sequence ID" value="NZ_CP102487.1"/>
</dbReference>
<dbReference type="Proteomes" id="UP001060018">
    <property type="component" value="Chromosome"/>
</dbReference>
<feature type="compositionally biased region" description="Low complexity" evidence="1">
    <location>
        <begin position="38"/>
        <end position="51"/>
    </location>
</feature>
<dbReference type="AlphaFoldDB" id="A0AA95BPB1"/>
<proteinExistence type="predicted"/>
<gene>
    <name evidence="3" type="ORF">NUH22_11765</name>
</gene>
<dbReference type="EMBL" id="CP102487">
    <property type="protein sequence ID" value="UUX57985.1"/>
    <property type="molecule type" value="Genomic_DNA"/>
</dbReference>
<keyword evidence="2" id="KW-0732">Signal</keyword>
<feature type="signal peptide" evidence="2">
    <location>
        <begin position="1"/>
        <end position="19"/>
    </location>
</feature>
<evidence type="ECO:0000256" key="1">
    <source>
        <dbReference type="SAM" id="MobiDB-lite"/>
    </source>
</evidence>
<evidence type="ECO:0000313" key="4">
    <source>
        <dbReference type="Proteomes" id="UP001060018"/>
    </source>
</evidence>
<reference evidence="3" key="1">
    <citation type="journal article" date="2022" name="Pest Manag. Sci.">
        <title>Glutamicibacter halophytocola-mediated host fitness of potato tuber moth on Solanaceae crops.</title>
        <authorList>
            <person name="Wang W."/>
            <person name="Xiao G."/>
            <person name="Du G."/>
            <person name="Chang L."/>
            <person name="Yang Y."/>
            <person name="Ye J."/>
            <person name="Chen B."/>
        </authorList>
    </citation>
    <scope>NUCLEOTIDE SEQUENCE</scope>
    <source>
        <strain evidence="3">S2</strain>
    </source>
</reference>
<evidence type="ECO:0000313" key="3">
    <source>
        <dbReference type="EMBL" id="UUX57985.1"/>
    </source>
</evidence>
<sequence length="195" mass="20589">MKRSLALCAAGILALSAITGCTSSTDEAPSNAPSTEGTSASATTQAPSAESKTPTAAVDTSNVIATKEFTVPGHKDDKVTVGIQSLKVEGKTMTLQYVLTPDFASASDSAAISIYDMFGNSSPRTTLVDRENLKEYSVISDVGRTWAADSVRTSTANHEPVIWWGVYAAPEDGNESFDIRVIDSMAEFTDVPVTR</sequence>
<protein>
    <recommendedName>
        <fullName evidence="5">DUF5067 domain-containing protein</fullName>
    </recommendedName>
</protein>
<organism evidence="3 4">
    <name type="scientific">Glutamicibacter halophytocola</name>
    <dbReference type="NCBI Taxonomy" id="1933880"/>
    <lineage>
        <taxon>Bacteria</taxon>
        <taxon>Bacillati</taxon>
        <taxon>Actinomycetota</taxon>
        <taxon>Actinomycetes</taxon>
        <taxon>Micrococcales</taxon>
        <taxon>Micrococcaceae</taxon>
        <taxon>Glutamicibacter</taxon>
    </lineage>
</organism>
<evidence type="ECO:0008006" key="5">
    <source>
        <dbReference type="Google" id="ProtNLM"/>
    </source>
</evidence>
<name>A0AA95BPB1_9MICC</name>
<accession>A0AA95BPB1</accession>
<feature type="chain" id="PRO_5041642161" description="DUF5067 domain-containing protein" evidence="2">
    <location>
        <begin position="20"/>
        <end position="195"/>
    </location>
</feature>
<feature type="region of interest" description="Disordered" evidence="1">
    <location>
        <begin position="23"/>
        <end position="57"/>
    </location>
</feature>
<dbReference type="PROSITE" id="PS51257">
    <property type="entry name" value="PROKAR_LIPOPROTEIN"/>
    <property type="match status" value="1"/>
</dbReference>
<feature type="compositionally biased region" description="Polar residues" evidence="1">
    <location>
        <begin position="23"/>
        <end position="37"/>
    </location>
</feature>
<evidence type="ECO:0000256" key="2">
    <source>
        <dbReference type="SAM" id="SignalP"/>
    </source>
</evidence>